<accession>A0A2S7K9X8</accession>
<dbReference type="OrthoDB" id="9809060at2"/>
<evidence type="ECO:0008006" key="3">
    <source>
        <dbReference type="Google" id="ProtNLM"/>
    </source>
</evidence>
<dbReference type="GO" id="GO:0003677">
    <property type="term" value="F:DNA binding"/>
    <property type="evidence" value="ECO:0007669"/>
    <property type="project" value="InterPro"/>
</dbReference>
<reference evidence="1 2" key="1">
    <citation type="submission" date="2017-12" db="EMBL/GenBank/DDBJ databases">
        <authorList>
            <person name="Hurst M.R.H."/>
        </authorList>
    </citation>
    <scope>NUCLEOTIDE SEQUENCE [LARGE SCALE GENOMIC DNA]</scope>
    <source>
        <strain evidence="1 2">SY-3-19</strain>
    </source>
</reference>
<evidence type="ECO:0000313" key="2">
    <source>
        <dbReference type="Proteomes" id="UP000239504"/>
    </source>
</evidence>
<evidence type="ECO:0000313" key="1">
    <source>
        <dbReference type="EMBL" id="PQA89288.1"/>
    </source>
</evidence>
<name>A0A2S7K9X8_9PROT</name>
<dbReference type="AlphaFoldDB" id="A0A2S7K9X8"/>
<protein>
    <recommendedName>
        <fullName evidence="3">IS3 family transposase</fullName>
    </recommendedName>
</protein>
<sequence>MSGKRYSPEEIISKLREAEVFFAEGVKVGEVIRRLGVNKITYYRWRQEYGGMKVEQAKV</sequence>
<organism evidence="1 2">
    <name type="scientific">Hyphococcus luteus</name>
    <dbReference type="NCBI Taxonomy" id="2058213"/>
    <lineage>
        <taxon>Bacteria</taxon>
        <taxon>Pseudomonadati</taxon>
        <taxon>Pseudomonadota</taxon>
        <taxon>Alphaproteobacteria</taxon>
        <taxon>Parvularculales</taxon>
        <taxon>Parvularculaceae</taxon>
        <taxon>Hyphococcus</taxon>
    </lineage>
</organism>
<dbReference type="GO" id="GO:0006313">
    <property type="term" value="P:DNA transposition"/>
    <property type="evidence" value="ECO:0007669"/>
    <property type="project" value="InterPro"/>
</dbReference>
<dbReference type="SUPFAM" id="SSF46689">
    <property type="entry name" value="Homeodomain-like"/>
    <property type="match status" value="1"/>
</dbReference>
<dbReference type="Proteomes" id="UP000239504">
    <property type="component" value="Unassembled WGS sequence"/>
</dbReference>
<proteinExistence type="predicted"/>
<dbReference type="InterPro" id="IPR009057">
    <property type="entry name" value="Homeodomain-like_sf"/>
</dbReference>
<dbReference type="InterPro" id="IPR002514">
    <property type="entry name" value="Transposase_8"/>
</dbReference>
<dbReference type="GO" id="GO:0004803">
    <property type="term" value="F:transposase activity"/>
    <property type="evidence" value="ECO:0007669"/>
    <property type="project" value="InterPro"/>
</dbReference>
<comment type="caution">
    <text evidence="1">The sequence shown here is derived from an EMBL/GenBank/DDBJ whole genome shotgun (WGS) entry which is preliminary data.</text>
</comment>
<dbReference type="Pfam" id="PF01527">
    <property type="entry name" value="HTH_Tnp_1"/>
    <property type="match status" value="1"/>
</dbReference>
<gene>
    <name evidence="1" type="ORF">CW354_04475</name>
</gene>
<dbReference type="EMBL" id="PJCH01000003">
    <property type="protein sequence ID" value="PQA89288.1"/>
    <property type="molecule type" value="Genomic_DNA"/>
</dbReference>
<dbReference type="RefSeq" id="WP_104828925.1">
    <property type="nucleotide sequence ID" value="NZ_PJCH01000003.1"/>
</dbReference>
<keyword evidence="2" id="KW-1185">Reference proteome</keyword>